<evidence type="ECO:0000256" key="5">
    <source>
        <dbReference type="ARBA" id="ARBA00022692"/>
    </source>
</evidence>
<dbReference type="Gene3D" id="2.170.130.10">
    <property type="entry name" value="TonB-dependent receptor, plug domain"/>
    <property type="match status" value="1"/>
</dbReference>
<comment type="subcellular location">
    <subcellularLocation>
        <location evidence="1 11">Cell outer membrane</location>
        <topology evidence="1 11">Multi-pass membrane protein</topology>
    </subcellularLocation>
</comment>
<dbReference type="SUPFAM" id="SSF56935">
    <property type="entry name" value="Porins"/>
    <property type="match status" value="1"/>
</dbReference>
<organism evidence="16 17">
    <name type="scientific">Brenneria corticis</name>
    <dbReference type="NCBI Taxonomy" id="2173106"/>
    <lineage>
        <taxon>Bacteria</taxon>
        <taxon>Pseudomonadati</taxon>
        <taxon>Pseudomonadota</taxon>
        <taxon>Gammaproteobacteria</taxon>
        <taxon>Enterobacterales</taxon>
        <taxon>Pectobacteriaceae</taxon>
        <taxon>Brenneria</taxon>
    </lineage>
</organism>
<feature type="domain" description="TonB-dependent receptor-like beta-barrel" evidence="14">
    <location>
        <begin position="227"/>
        <end position="686"/>
    </location>
</feature>
<evidence type="ECO:0000313" key="16">
    <source>
        <dbReference type="EMBL" id="PWC16009.1"/>
    </source>
</evidence>
<keyword evidence="8 11" id="KW-0472">Membrane</keyword>
<dbReference type="PANTHER" id="PTHR30069:SF29">
    <property type="entry name" value="HEMOGLOBIN AND HEMOGLOBIN-HAPTOGLOBIN-BINDING PROTEIN 1-RELATED"/>
    <property type="match status" value="1"/>
</dbReference>
<dbReference type="GO" id="GO:0015344">
    <property type="term" value="F:siderophore uptake transmembrane transporter activity"/>
    <property type="evidence" value="ECO:0007669"/>
    <property type="project" value="TreeGrafter"/>
</dbReference>
<keyword evidence="9 16" id="KW-0675">Receptor</keyword>
<dbReference type="InterPro" id="IPR000531">
    <property type="entry name" value="Beta-barrel_TonB"/>
</dbReference>
<evidence type="ECO:0000256" key="3">
    <source>
        <dbReference type="ARBA" id="ARBA00022448"/>
    </source>
</evidence>
<evidence type="ECO:0000256" key="6">
    <source>
        <dbReference type="ARBA" id="ARBA00022729"/>
    </source>
</evidence>
<dbReference type="GO" id="GO:0044718">
    <property type="term" value="P:siderophore transmembrane transport"/>
    <property type="evidence" value="ECO:0007669"/>
    <property type="project" value="TreeGrafter"/>
</dbReference>
<sequence length="713" mass="78900">MNNQSVPLVVFALPFIYSGAINAAVNDDEITVISAGRTEQNLWESPVSMQVIDNEKLNKYTGDSIAEALRDIPGVDITDTALAGRKQIRIRGEEASRVLVLIDGQEVTYQRAGPNYSLGLLIDPSYLERIEVVKGPHSVLYGSQAIGGVINFITRKGGDRPLSGKIKAVYDSATAGWLESALAYGSIGDFDYRLSGSYSDQGNRSTPDGRLPDTHFRNSGQSAWLGYRLGEHKFGLSLDSFKLSTQTYTDTDEYDRFSVRIPELERRKIGLFYDWKIDGEVVKNLHLDAYRQNIEREFRNDLAQSGDTLSYNGMTLYQGGMAMSTGTDDKQTSQGLTLQADLTPMSDHTLIVGGQWLSDVVRQKAFSNVQVSGSLSPAGIPSISVNPTSVSHNHWRQHSWALFAQNEWKITPDWAWTLGARQYWVESISYGGQKTGSVKMNNIVIPNNSTFSPIKKHDNTLVAASSLRYSGFDNVQLRASYAQGYVYPTLTHKFYDTTAGGQGTTYGNPDLEAERSDNYEIGARYKDSSWLLDGALYHSRAKDYITTLRCAGNAACSGSTDGNSRYYANANRANTYGMELYAEYLGWALSPYVNGNVIRRELELPDRSTYRTGEPAVTGRFGIKNTTLFERLELESDFYLRAASRAKDHTADSETRHSGWATANLELTGTFGDESQYQVTLALNNLLDKRYATAHESIPASGFSTAIGASFSF</sequence>
<feature type="chain" id="PRO_5015440266" evidence="13">
    <location>
        <begin position="24"/>
        <end position="713"/>
    </location>
</feature>
<comment type="caution">
    <text evidence="16">The sequence shown here is derived from an EMBL/GenBank/DDBJ whole genome shotgun (WGS) entry which is preliminary data.</text>
</comment>
<dbReference type="Proteomes" id="UP000296159">
    <property type="component" value="Unassembled WGS sequence"/>
</dbReference>
<feature type="domain" description="TonB-dependent receptor plug" evidence="15">
    <location>
        <begin position="44"/>
        <end position="149"/>
    </location>
</feature>
<keyword evidence="3 11" id="KW-0813">Transport</keyword>
<keyword evidence="6 13" id="KW-0732">Signal</keyword>
<dbReference type="InterPro" id="IPR036942">
    <property type="entry name" value="Beta-barrel_TonB_sf"/>
</dbReference>
<keyword evidence="10 11" id="KW-0998">Cell outer membrane</keyword>
<evidence type="ECO:0000256" key="13">
    <source>
        <dbReference type="SAM" id="SignalP"/>
    </source>
</evidence>
<dbReference type="GO" id="GO:0009279">
    <property type="term" value="C:cell outer membrane"/>
    <property type="evidence" value="ECO:0007669"/>
    <property type="project" value="UniProtKB-SubCell"/>
</dbReference>
<dbReference type="Gene3D" id="2.40.170.20">
    <property type="entry name" value="TonB-dependent receptor, beta-barrel domain"/>
    <property type="match status" value="1"/>
</dbReference>
<keyword evidence="4 11" id="KW-1134">Transmembrane beta strand</keyword>
<dbReference type="CDD" id="cd01347">
    <property type="entry name" value="ligand_gated_channel"/>
    <property type="match status" value="1"/>
</dbReference>
<dbReference type="InterPro" id="IPR012910">
    <property type="entry name" value="Plug_dom"/>
</dbReference>
<evidence type="ECO:0000256" key="1">
    <source>
        <dbReference type="ARBA" id="ARBA00004571"/>
    </source>
</evidence>
<evidence type="ECO:0000256" key="7">
    <source>
        <dbReference type="ARBA" id="ARBA00023077"/>
    </source>
</evidence>
<evidence type="ECO:0000256" key="12">
    <source>
        <dbReference type="RuleBase" id="RU003357"/>
    </source>
</evidence>
<dbReference type="InterPro" id="IPR039426">
    <property type="entry name" value="TonB-dep_rcpt-like"/>
</dbReference>
<evidence type="ECO:0000259" key="14">
    <source>
        <dbReference type="Pfam" id="PF00593"/>
    </source>
</evidence>
<evidence type="ECO:0000256" key="2">
    <source>
        <dbReference type="ARBA" id="ARBA00008143"/>
    </source>
</evidence>
<evidence type="ECO:0000256" key="9">
    <source>
        <dbReference type="ARBA" id="ARBA00023170"/>
    </source>
</evidence>
<proteinExistence type="inferred from homology"/>
<dbReference type="Pfam" id="PF07715">
    <property type="entry name" value="Plug"/>
    <property type="match status" value="1"/>
</dbReference>
<dbReference type="Pfam" id="PF00593">
    <property type="entry name" value="TonB_dep_Rec_b-barrel"/>
    <property type="match status" value="1"/>
</dbReference>
<evidence type="ECO:0000259" key="15">
    <source>
        <dbReference type="Pfam" id="PF07715"/>
    </source>
</evidence>
<reference evidence="16 17" key="1">
    <citation type="submission" date="2018-04" db="EMBL/GenBank/DDBJ databases">
        <title>Brenneria corticis sp.nov.</title>
        <authorList>
            <person name="Li Y."/>
        </authorList>
    </citation>
    <scope>NUCLEOTIDE SEQUENCE [LARGE SCALE GENOMIC DNA]</scope>
    <source>
        <strain evidence="16 17">CFCC 11842</strain>
    </source>
</reference>
<gene>
    <name evidence="16" type="ORF">DDT56_10885</name>
</gene>
<comment type="similarity">
    <text evidence="2">Belongs to the TonB-dependent receptor family. Hemoglobin/haptoglobin binding protein subfamily.</text>
</comment>
<evidence type="ECO:0000256" key="10">
    <source>
        <dbReference type="ARBA" id="ARBA00023237"/>
    </source>
</evidence>
<dbReference type="AlphaFoldDB" id="A0A2U1U2W4"/>
<accession>A0A2U1U2W4</accession>
<evidence type="ECO:0000256" key="11">
    <source>
        <dbReference type="PROSITE-ProRule" id="PRU01360"/>
    </source>
</evidence>
<evidence type="ECO:0000256" key="4">
    <source>
        <dbReference type="ARBA" id="ARBA00022452"/>
    </source>
</evidence>
<evidence type="ECO:0000256" key="8">
    <source>
        <dbReference type="ARBA" id="ARBA00023136"/>
    </source>
</evidence>
<protein>
    <submittedName>
        <fullName evidence="16">TonB-dependent receptor</fullName>
    </submittedName>
</protein>
<evidence type="ECO:0000313" key="17">
    <source>
        <dbReference type="Proteomes" id="UP000296159"/>
    </source>
</evidence>
<keyword evidence="17" id="KW-1185">Reference proteome</keyword>
<dbReference type="RefSeq" id="WP_136166464.1">
    <property type="nucleotide sequence ID" value="NZ_KZ819078.1"/>
</dbReference>
<dbReference type="InterPro" id="IPR037066">
    <property type="entry name" value="Plug_dom_sf"/>
</dbReference>
<keyword evidence="7 12" id="KW-0798">TonB box</keyword>
<dbReference type="PROSITE" id="PS52016">
    <property type="entry name" value="TONB_DEPENDENT_REC_3"/>
    <property type="match status" value="1"/>
</dbReference>
<keyword evidence="5 11" id="KW-0812">Transmembrane</keyword>
<dbReference type="PANTHER" id="PTHR30069">
    <property type="entry name" value="TONB-DEPENDENT OUTER MEMBRANE RECEPTOR"/>
    <property type="match status" value="1"/>
</dbReference>
<name>A0A2U1U2W4_9GAMM</name>
<dbReference type="EMBL" id="QDKH01000010">
    <property type="protein sequence ID" value="PWC16009.1"/>
    <property type="molecule type" value="Genomic_DNA"/>
</dbReference>
<feature type="signal peptide" evidence="13">
    <location>
        <begin position="1"/>
        <end position="23"/>
    </location>
</feature>